<feature type="domain" description="MAM" evidence="5">
    <location>
        <begin position="34"/>
        <end position="189"/>
    </location>
</feature>
<name>A0A1S3JWD4_LINAN</name>
<feature type="region of interest" description="Disordered" evidence="2">
    <location>
        <begin position="534"/>
        <end position="585"/>
    </location>
</feature>
<feature type="compositionally biased region" description="Polar residues" evidence="2">
    <location>
        <begin position="723"/>
        <end position="733"/>
    </location>
</feature>
<evidence type="ECO:0000313" key="7">
    <source>
        <dbReference type="RefSeq" id="XP_013414612.1"/>
    </source>
</evidence>
<protein>
    <submittedName>
        <fullName evidence="7">Uncharacterized protein LOC106176676</fullName>
    </submittedName>
</protein>
<dbReference type="PROSITE" id="PS50060">
    <property type="entry name" value="MAM_2"/>
    <property type="match status" value="2"/>
</dbReference>
<dbReference type="Proteomes" id="UP000085678">
    <property type="component" value="Unplaced"/>
</dbReference>
<dbReference type="SMART" id="SM00137">
    <property type="entry name" value="MAM"/>
    <property type="match status" value="2"/>
</dbReference>
<keyword evidence="3" id="KW-1133">Transmembrane helix</keyword>
<reference evidence="7" key="1">
    <citation type="submission" date="2025-08" db="UniProtKB">
        <authorList>
            <consortium name="RefSeq"/>
        </authorList>
    </citation>
    <scope>IDENTIFICATION</scope>
    <source>
        <tissue evidence="7">Gonads</tissue>
    </source>
</reference>
<dbReference type="InterPro" id="IPR051560">
    <property type="entry name" value="MAM_domain-containing"/>
</dbReference>
<evidence type="ECO:0000256" key="1">
    <source>
        <dbReference type="ARBA" id="ARBA00023157"/>
    </source>
</evidence>
<dbReference type="InterPro" id="IPR035914">
    <property type="entry name" value="Sperma_CUB_dom_sf"/>
</dbReference>
<dbReference type="CDD" id="cd06263">
    <property type="entry name" value="MAM"/>
    <property type="match status" value="2"/>
</dbReference>
<accession>A0A1S3JWD4</accession>
<evidence type="ECO:0000259" key="5">
    <source>
        <dbReference type="PROSITE" id="PS50060"/>
    </source>
</evidence>
<feature type="compositionally biased region" description="Low complexity" evidence="2">
    <location>
        <begin position="749"/>
        <end position="764"/>
    </location>
</feature>
<dbReference type="RefSeq" id="XP_013414612.1">
    <property type="nucleotide sequence ID" value="XM_013559158.1"/>
</dbReference>
<feature type="compositionally biased region" description="Low complexity" evidence="2">
    <location>
        <begin position="674"/>
        <end position="686"/>
    </location>
</feature>
<keyword evidence="3" id="KW-0472">Membrane</keyword>
<keyword evidence="1" id="KW-1015">Disulfide bond</keyword>
<dbReference type="CDD" id="cd00041">
    <property type="entry name" value="CUB"/>
    <property type="match status" value="1"/>
</dbReference>
<feature type="region of interest" description="Disordered" evidence="2">
    <location>
        <begin position="608"/>
        <end position="806"/>
    </location>
</feature>
<dbReference type="Pfam" id="PF00629">
    <property type="entry name" value="MAM"/>
    <property type="match status" value="2"/>
</dbReference>
<feature type="compositionally biased region" description="Gly residues" evidence="2">
    <location>
        <begin position="664"/>
        <end position="673"/>
    </location>
</feature>
<sequence>MTKLKNPVGSISFLVFGIFTCLHPSVTYSALTSMTCDLDSDWCSFTQDKLDFFDWKRGNGSSTYEPPTDRSGTGQALFIDPTSQAYSDYARLYSPDFQFSGCGSISFFYFASGANVGELNLKLKSHALLGLATLWSFNGSNPLPAWQQVSVAINFPATFKLVFEGTAGYGAITLAVDDITVTSSSSCPPHAITPTTDTGSLSCDFEADWCGFTTTNVNNFHWLRHSNATPTPATGPKIDHTFGTDAGYYLYAETDQGVYNDKTLLYSPPITLFTGCADLNFWYHIWGTSVEVLRVYIDGSPNAPMWQSASGFSVIQSWQAPSSAPFRITSSETFKLVFEVSRGIDNHGDYAIDDVTITELSSCTQSVAPTVEGNGQTTILGDKDGKTLRSASDTQHPSLYPNDFSHTWNISVSSGLKVKVKVTAMDLEECCDFLTIDGEVFTGYTIPPEIDTNSSRVSINFRSDRTVQRTGFILVWTMYGEPRVYNFGDGRSDFPGWVFGILAAFIFAVIVAFCVFKYLWKRYKKVRDARRKKRYHRAASPGKASNGSSNGASRRPITASGRPTTASGRPVTAATRRYGKDEEQYDAEFEQFKAETRRHMREQFDQHLYDTVDNSKRDNDKNDDHIANEDGGDSLSDGEGDSSAAIPGIVEKTPRPSSARPKSGAGGRPGSSAGGRPASGAARPGSMAAGGRSQSVASMDASRNSPSPRVTALHPSASVGGDMNSSRPTSGNRSPRPPIREEELVIPAPSGGRPSSSRSRSTTPDAKRPGVRFSDNTAVDSQQQQSSNDVIISRPTATPRQSEPDMTKEIDDILNDFQPQKRRTLPPVKALPPVKSLPPVTSSIAGAGLSPLTRPRLQPIRSPAVDSTLSSQRLPPSIVISPASLMVDNEFENSAQMKPRRLQPVVRVESTDL</sequence>
<dbReference type="SUPFAM" id="SSF49899">
    <property type="entry name" value="Concanavalin A-like lectins/glucanases"/>
    <property type="match status" value="2"/>
</dbReference>
<keyword evidence="3" id="KW-0812">Transmembrane</keyword>
<dbReference type="PANTHER" id="PTHR23282:SF101">
    <property type="entry name" value="MAM DOMAIN-CONTAINING PROTEIN"/>
    <property type="match status" value="1"/>
</dbReference>
<dbReference type="AlphaFoldDB" id="A0A1S3JWD4"/>
<dbReference type="InterPro" id="IPR000859">
    <property type="entry name" value="CUB_dom"/>
</dbReference>
<dbReference type="GO" id="GO:0016020">
    <property type="term" value="C:membrane"/>
    <property type="evidence" value="ECO:0007669"/>
    <property type="project" value="InterPro"/>
</dbReference>
<evidence type="ECO:0000313" key="6">
    <source>
        <dbReference type="Proteomes" id="UP000085678"/>
    </source>
</evidence>
<keyword evidence="4" id="KW-0732">Signal</keyword>
<feature type="compositionally biased region" description="Polar residues" evidence="2">
    <location>
        <begin position="692"/>
        <end position="708"/>
    </location>
</feature>
<dbReference type="SMART" id="SM00042">
    <property type="entry name" value="CUB"/>
    <property type="match status" value="1"/>
</dbReference>
<feature type="domain" description="MAM" evidence="5">
    <location>
        <begin position="201"/>
        <end position="365"/>
    </location>
</feature>
<evidence type="ECO:0000256" key="3">
    <source>
        <dbReference type="SAM" id="Phobius"/>
    </source>
</evidence>
<dbReference type="SUPFAM" id="SSF49854">
    <property type="entry name" value="Spermadhesin, CUB domain"/>
    <property type="match status" value="1"/>
</dbReference>
<dbReference type="InterPro" id="IPR000998">
    <property type="entry name" value="MAM_dom"/>
</dbReference>
<dbReference type="InParanoid" id="A0A1S3JWD4"/>
<dbReference type="GeneID" id="106176676"/>
<feature type="compositionally biased region" description="Low complexity" evidence="2">
    <location>
        <begin position="538"/>
        <end position="556"/>
    </location>
</feature>
<feature type="transmembrane region" description="Helical" evidence="3">
    <location>
        <begin position="497"/>
        <end position="520"/>
    </location>
</feature>
<feature type="compositionally biased region" description="Acidic residues" evidence="2">
    <location>
        <begin position="630"/>
        <end position="640"/>
    </location>
</feature>
<feature type="compositionally biased region" description="Basic and acidic residues" evidence="2">
    <location>
        <begin position="608"/>
        <end position="628"/>
    </location>
</feature>
<organism evidence="6 7">
    <name type="scientific">Lingula anatina</name>
    <name type="common">Brachiopod</name>
    <name type="synonym">Lingula unguis</name>
    <dbReference type="NCBI Taxonomy" id="7574"/>
    <lineage>
        <taxon>Eukaryota</taxon>
        <taxon>Metazoa</taxon>
        <taxon>Spiralia</taxon>
        <taxon>Lophotrochozoa</taxon>
        <taxon>Brachiopoda</taxon>
        <taxon>Linguliformea</taxon>
        <taxon>Lingulata</taxon>
        <taxon>Lingulida</taxon>
        <taxon>Linguloidea</taxon>
        <taxon>Lingulidae</taxon>
        <taxon>Lingula</taxon>
    </lineage>
</organism>
<evidence type="ECO:0000256" key="2">
    <source>
        <dbReference type="SAM" id="MobiDB-lite"/>
    </source>
</evidence>
<gene>
    <name evidence="7" type="primary">LOC106176676</name>
</gene>
<dbReference type="OrthoDB" id="412155at2759"/>
<dbReference type="Pfam" id="PF00431">
    <property type="entry name" value="CUB"/>
    <property type="match status" value="1"/>
</dbReference>
<dbReference type="PANTHER" id="PTHR23282">
    <property type="entry name" value="APICAL ENDOSOMAL GLYCOPROTEIN PRECURSOR"/>
    <property type="match status" value="1"/>
</dbReference>
<evidence type="ECO:0000256" key="4">
    <source>
        <dbReference type="SAM" id="SignalP"/>
    </source>
</evidence>
<proteinExistence type="predicted"/>
<feature type="chain" id="PRO_5010386951" evidence="4">
    <location>
        <begin position="30"/>
        <end position="913"/>
    </location>
</feature>
<dbReference type="Gene3D" id="2.60.120.200">
    <property type="match status" value="2"/>
</dbReference>
<keyword evidence="6" id="KW-1185">Reference proteome</keyword>
<dbReference type="InterPro" id="IPR013320">
    <property type="entry name" value="ConA-like_dom_sf"/>
</dbReference>
<feature type="signal peptide" evidence="4">
    <location>
        <begin position="1"/>
        <end position="29"/>
    </location>
</feature>
<dbReference type="KEGG" id="lak:106176676"/>
<dbReference type="Gene3D" id="2.60.120.290">
    <property type="entry name" value="Spermadhesin, CUB domain"/>
    <property type="match status" value="1"/>
</dbReference>
<feature type="region of interest" description="Disordered" evidence="2">
    <location>
        <begin position="818"/>
        <end position="872"/>
    </location>
</feature>